<dbReference type="PANTHER" id="PTHR48090:SF7">
    <property type="entry name" value="RFBJ PROTEIN"/>
    <property type="match status" value="1"/>
</dbReference>
<proteinExistence type="predicted"/>
<evidence type="ECO:0000259" key="2">
    <source>
        <dbReference type="Pfam" id="PF00535"/>
    </source>
</evidence>
<protein>
    <submittedName>
        <fullName evidence="3">Dolichol-phosphate mannosyltransferase protein</fullName>
        <ecNumber evidence="3">2.4.1.83</ecNumber>
    </submittedName>
</protein>
<feature type="transmembrane region" description="Helical" evidence="1">
    <location>
        <begin position="208"/>
        <end position="228"/>
    </location>
</feature>
<dbReference type="SUPFAM" id="SSF53448">
    <property type="entry name" value="Nucleotide-diphospho-sugar transferases"/>
    <property type="match status" value="1"/>
</dbReference>
<reference evidence="3 4" key="1">
    <citation type="journal article" date="2011" name="J. Bacteriol.">
        <title>Genome sequence of Haloplasma contractile, an unusual contractile bacterium from a deep-sea anoxic brine lake.</title>
        <authorList>
            <person name="Antunes A."/>
            <person name="Alam I."/>
            <person name="El Dorry H."/>
            <person name="Siam R."/>
            <person name="Robertson A."/>
            <person name="Bajic V.B."/>
            <person name="Stingl U."/>
        </authorList>
    </citation>
    <scope>NUCLEOTIDE SEQUENCE [LARGE SCALE GENOMIC DNA]</scope>
    <source>
        <strain evidence="3 4">SSD-17B</strain>
    </source>
</reference>
<dbReference type="InParanoid" id="F7Q1K8"/>
<evidence type="ECO:0000256" key="1">
    <source>
        <dbReference type="SAM" id="Phobius"/>
    </source>
</evidence>
<accession>F7Q1K8</accession>
<dbReference type="Proteomes" id="UP000005707">
    <property type="component" value="Unassembled WGS sequence"/>
</dbReference>
<dbReference type="STRING" id="1033810.HLPCO_001279"/>
<sequence length="240" mass="28034">MDSNKKKHKVLIMIPAFNEEKTLEHVVNQIIDLYGEYDYIIINDGSTDRTPEICREKGYNFIDLPINTGLGIVIQTGFKYALYNGYDYAVQFDCDGQHYPEYIEGLLTKALEGYNLVIGSRFMNMKKGFKLRMLGSRILSLLIYLTTDRYIADPTSGFRIYDRDMMKFYARDMNAYPEPDDLVYQLQRGKKIAEIPVEMGDRIAGLSYFNLITGAIFMLNMTISILFIQMFRKKRRDFYH</sequence>
<keyword evidence="1" id="KW-1133">Transmembrane helix</keyword>
<keyword evidence="3" id="KW-0808">Transferase</keyword>
<dbReference type="Pfam" id="PF00535">
    <property type="entry name" value="Glycos_transf_2"/>
    <property type="match status" value="1"/>
</dbReference>
<gene>
    <name evidence="3" type="ORF">HLPCO_001279</name>
</gene>
<dbReference type="InterPro" id="IPR050256">
    <property type="entry name" value="Glycosyltransferase_2"/>
</dbReference>
<name>F7Q1K8_9MOLU</name>
<feature type="transmembrane region" description="Helical" evidence="1">
    <location>
        <begin position="129"/>
        <end position="147"/>
    </location>
</feature>
<keyword evidence="4" id="KW-1185">Reference proteome</keyword>
<keyword evidence="1" id="KW-0472">Membrane</keyword>
<evidence type="ECO:0000313" key="3">
    <source>
        <dbReference type="EMBL" id="ERJ12939.1"/>
    </source>
</evidence>
<feature type="domain" description="Glycosyltransferase 2-like" evidence="2">
    <location>
        <begin position="12"/>
        <end position="166"/>
    </location>
</feature>
<organism evidence="3 4">
    <name type="scientific">Haloplasma contractile SSD-17B</name>
    <dbReference type="NCBI Taxonomy" id="1033810"/>
    <lineage>
        <taxon>Bacteria</taxon>
        <taxon>Bacillati</taxon>
        <taxon>Mycoplasmatota</taxon>
        <taxon>Mollicutes</taxon>
        <taxon>Haloplasmatales</taxon>
        <taxon>Haloplasmataceae</taxon>
        <taxon>Haloplasma</taxon>
    </lineage>
</organism>
<evidence type="ECO:0000313" key="4">
    <source>
        <dbReference type="Proteomes" id="UP000005707"/>
    </source>
</evidence>
<dbReference type="EC" id="2.4.1.83" evidence="3"/>
<dbReference type="GO" id="GO:0004582">
    <property type="term" value="F:dolichyl-phosphate beta-D-mannosyltransferase activity"/>
    <property type="evidence" value="ECO:0007669"/>
    <property type="project" value="UniProtKB-EC"/>
</dbReference>
<keyword evidence="1" id="KW-0812">Transmembrane</keyword>
<dbReference type="Gene3D" id="3.90.550.10">
    <property type="entry name" value="Spore Coat Polysaccharide Biosynthesis Protein SpsA, Chain A"/>
    <property type="match status" value="1"/>
</dbReference>
<dbReference type="eggNOG" id="COG1216">
    <property type="taxonomic scope" value="Bacteria"/>
</dbReference>
<reference evidence="3 4" key="2">
    <citation type="journal article" date="2013" name="PLoS ONE">
        <title>INDIGO - INtegrated Data Warehouse of MIcrobial GenOmes with Examples from the Red Sea Extremophiles.</title>
        <authorList>
            <person name="Alam I."/>
            <person name="Antunes A."/>
            <person name="Kamau A.A."/>
            <person name="Ba Alawi W."/>
            <person name="Kalkatawi M."/>
            <person name="Stingl U."/>
            <person name="Bajic V.B."/>
        </authorList>
    </citation>
    <scope>NUCLEOTIDE SEQUENCE [LARGE SCALE GENOMIC DNA]</scope>
    <source>
        <strain evidence="3 4">SSD-17B</strain>
    </source>
</reference>
<dbReference type="AlphaFoldDB" id="F7Q1K8"/>
<dbReference type="CDD" id="cd04179">
    <property type="entry name" value="DPM_DPG-synthase_like"/>
    <property type="match status" value="1"/>
</dbReference>
<comment type="caution">
    <text evidence="3">The sequence shown here is derived from an EMBL/GenBank/DDBJ whole genome shotgun (WGS) entry which is preliminary data.</text>
</comment>
<keyword evidence="3" id="KW-0328">Glycosyltransferase</keyword>
<dbReference type="EMBL" id="AFNU02000003">
    <property type="protein sequence ID" value="ERJ12939.1"/>
    <property type="molecule type" value="Genomic_DNA"/>
</dbReference>
<dbReference type="InterPro" id="IPR001173">
    <property type="entry name" value="Glyco_trans_2-like"/>
</dbReference>
<dbReference type="InterPro" id="IPR029044">
    <property type="entry name" value="Nucleotide-diphossugar_trans"/>
</dbReference>
<dbReference type="PANTHER" id="PTHR48090">
    <property type="entry name" value="UNDECAPRENYL-PHOSPHATE 4-DEOXY-4-FORMAMIDO-L-ARABINOSE TRANSFERASE-RELATED"/>
    <property type="match status" value="1"/>
</dbReference>